<dbReference type="InterPro" id="IPR000802">
    <property type="entry name" value="Arsenical_pump_ArsB"/>
</dbReference>
<dbReference type="PANTHER" id="PTHR43302">
    <property type="entry name" value="TRANSPORTER ARSB-RELATED"/>
    <property type="match status" value="1"/>
</dbReference>
<dbReference type="PATRIC" id="fig|1121307.3.peg.2424"/>
<dbReference type="OrthoDB" id="9774335at2"/>
<dbReference type="STRING" id="1121307.CLCY_7c01410"/>
<evidence type="ECO:0000256" key="2">
    <source>
        <dbReference type="ARBA" id="ARBA00006433"/>
    </source>
</evidence>
<comment type="similarity">
    <text evidence="2">Belongs to the ArsB family.</text>
</comment>
<evidence type="ECO:0000256" key="6">
    <source>
        <dbReference type="ARBA" id="ARBA00022989"/>
    </source>
</evidence>
<dbReference type="Proteomes" id="UP000036756">
    <property type="component" value="Unassembled WGS sequence"/>
</dbReference>
<organism evidence="9 10">
    <name type="scientific">Clostridium cylindrosporum DSM 605</name>
    <dbReference type="NCBI Taxonomy" id="1121307"/>
    <lineage>
        <taxon>Bacteria</taxon>
        <taxon>Bacillati</taxon>
        <taxon>Bacillota</taxon>
        <taxon>Clostridia</taxon>
        <taxon>Eubacteriales</taxon>
        <taxon>Clostridiaceae</taxon>
        <taxon>Clostridium</taxon>
    </lineage>
</organism>
<comment type="subcellular location">
    <subcellularLocation>
        <location evidence="1">Cell membrane</location>
        <topology evidence="1">Multi-pass membrane protein</topology>
    </subcellularLocation>
</comment>
<feature type="transmembrane region" description="Helical" evidence="8">
    <location>
        <begin position="249"/>
        <end position="268"/>
    </location>
</feature>
<feature type="transmembrane region" description="Helical" evidence="8">
    <location>
        <begin position="405"/>
        <end position="426"/>
    </location>
</feature>
<feature type="transmembrane region" description="Helical" evidence="8">
    <location>
        <begin position="27"/>
        <end position="44"/>
    </location>
</feature>
<feature type="transmembrane region" description="Helical" evidence="8">
    <location>
        <begin position="224"/>
        <end position="243"/>
    </location>
</feature>
<sequence length="427" mass="47544">MERFFFSAFIFLLTITCIFLKPFNKKEWVYTTFFAMLTLLFGLVKFHDIEYVFSNVWNAALSLISIMIISLVLDDIGFFKWSALTMVLTSEGNKFKLFLNLIILGSLISVFFNNDGAILILTPIIYEAMKSLGLTYRETIPFLFACGYIADTASVPLVVSNLANIVAADTLSIDFTYYLSKMIIPGIVIIVSVSVTMFINYRKELTGYYKTTNIINPDDCVKDWSIFNSGIFTLLLVIVGYFIGGLYRIPVSIISTLGALFLLAQGYRRKTVKINGILKKAPWSILIFVLSMYLIVYGLYINGLNVVMYNIMQFLNNKSVLVVSLLYGIISTIAACFMNNLPSVMVGSIAVNDSLLNGVTREIISFANVIGSDVGAKITPIGSLATIMWIGILSQRGIKISFKEYTITSLKIIVPPLLIGLIVLAIM</sequence>
<dbReference type="CDD" id="cd01118">
    <property type="entry name" value="ArsB_permease"/>
    <property type="match status" value="1"/>
</dbReference>
<feature type="transmembrane region" description="Helical" evidence="8">
    <location>
        <begin position="56"/>
        <end position="78"/>
    </location>
</feature>
<proteinExistence type="inferred from homology"/>
<dbReference type="GO" id="GO:0046685">
    <property type="term" value="P:response to arsenic-containing substance"/>
    <property type="evidence" value="ECO:0007669"/>
    <property type="project" value="UniProtKB-KW"/>
</dbReference>
<evidence type="ECO:0000256" key="7">
    <source>
        <dbReference type="ARBA" id="ARBA00023136"/>
    </source>
</evidence>
<keyword evidence="7 8" id="KW-0472">Membrane</keyword>
<feature type="transmembrane region" description="Helical" evidence="8">
    <location>
        <begin position="280"/>
        <end position="300"/>
    </location>
</feature>
<comment type="caution">
    <text evidence="9">The sequence shown here is derived from an EMBL/GenBank/DDBJ whole genome shotgun (WGS) entry which is preliminary data.</text>
</comment>
<keyword evidence="4 8" id="KW-0812">Transmembrane</keyword>
<reference evidence="9 10" key="1">
    <citation type="submission" date="2015-06" db="EMBL/GenBank/DDBJ databases">
        <title>Draft genome sequence of the purine-degrading Clostridium cylindrosporum HC-1 (DSM 605).</title>
        <authorList>
            <person name="Poehlein A."/>
            <person name="Schiel-Bengelsdorf B."/>
            <person name="Bengelsdorf F."/>
            <person name="Daniel R."/>
            <person name="Duerre P."/>
        </authorList>
    </citation>
    <scope>NUCLEOTIDE SEQUENCE [LARGE SCALE GENOMIC DNA]</scope>
    <source>
        <strain evidence="9 10">DSM 605</strain>
    </source>
</reference>
<dbReference type="RefSeq" id="WP_048569466.1">
    <property type="nucleotide sequence ID" value="NZ_LFVU01000003.1"/>
</dbReference>
<dbReference type="PANTHER" id="PTHR43302:SF5">
    <property type="entry name" value="TRANSPORTER ARSB-RELATED"/>
    <property type="match status" value="1"/>
</dbReference>
<feature type="transmembrane region" description="Helical" evidence="8">
    <location>
        <begin position="183"/>
        <end position="201"/>
    </location>
</feature>
<keyword evidence="6 8" id="KW-1133">Transmembrane helix</keyword>
<dbReference type="PRINTS" id="PR00758">
    <property type="entry name" value="ARSENICPUMP"/>
</dbReference>
<accession>A0A0J8DFS8</accession>
<evidence type="ECO:0000313" key="10">
    <source>
        <dbReference type="Proteomes" id="UP000036756"/>
    </source>
</evidence>
<dbReference type="GO" id="GO:0005886">
    <property type="term" value="C:plasma membrane"/>
    <property type="evidence" value="ECO:0007669"/>
    <property type="project" value="UniProtKB-SubCell"/>
</dbReference>
<feature type="transmembrane region" description="Helical" evidence="8">
    <location>
        <begin position="98"/>
        <end position="121"/>
    </location>
</feature>
<dbReference type="Pfam" id="PF02040">
    <property type="entry name" value="ArsB"/>
    <property type="match status" value="1"/>
</dbReference>
<protein>
    <submittedName>
        <fullName evidence="9">Arsenical pump membrane protein ArsB</fullName>
    </submittedName>
</protein>
<keyword evidence="10" id="KW-1185">Reference proteome</keyword>
<name>A0A0J8DFS8_CLOCY</name>
<gene>
    <name evidence="9" type="primary">arsB</name>
    <name evidence="9" type="ORF">CLCY_7c01410</name>
</gene>
<keyword evidence="5" id="KW-0059">Arsenical resistance</keyword>
<dbReference type="GO" id="GO:0015105">
    <property type="term" value="F:arsenite transmembrane transporter activity"/>
    <property type="evidence" value="ECO:0007669"/>
    <property type="project" value="InterPro"/>
</dbReference>
<keyword evidence="3" id="KW-1003">Cell membrane</keyword>
<feature type="transmembrane region" description="Helical" evidence="8">
    <location>
        <begin position="142"/>
        <end position="163"/>
    </location>
</feature>
<dbReference type="EMBL" id="LFVU01000003">
    <property type="protein sequence ID" value="KMT23094.1"/>
    <property type="molecule type" value="Genomic_DNA"/>
</dbReference>
<evidence type="ECO:0000256" key="4">
    <source>
        <dbReference type="ARBA" id="ARBA00022692"/>
    </source>
</evidence>
<evidence type="ECO:0000256" key="1">
    <source>
        <dbReference type="ARBA" id="ARBA00004651"/>
    </source>
</evidence>
<evidence type="ECO:0000256" key="3">
    <source>
        <dbReference type="ARBA" id="ARBA00022475"/>
    </source>
</evidence>
<evidence type="ECO:0000256" key="5">
    <source>
        <dbReference type="ARBA" id="ARBA00022849"/>
    </source>
</evidence>
<evidence type="ECO:0000256" key="8">
    <source>
        <dbReference type="SAM" id="Phobius"/>
    </source>
</evidence>
<evidence type="ECO:0000313" key="9">
    <source>
        <dbReference type="EMBL" id="KMT23094.1"/>
    </source>
</evidence>
<dbReference type="AlphaFoldDB" id="A0A0J8DFS8"/>
<feature type="transmembrane region" description="Helical" evidence="8">
    <location>
        <begin position="320"/>
        <end position="338"/>
    </location>
</feature>